<name>A0A8B8MA35_ABRPR</name>
<dbReference type="GO" id="GO:0005524">
    <property type="term" value="F:ATP binding"/>
    <property type="evidence" value="ECO:0007669"/>
    <property type="project" value="UniProtKB-UniRule"/>
</dbReference>
<evidence type="ECO:0000256" key="5">
    <source>
        <dbReference type="ARBA" id="ARBA00022679"/>
    </source>
</evidence>
<evidence type="ECO:0000256" key="16">
    <source>
        <dbReference type="ARBA" id="ARBA00047899"/>
    </source>
</evidence>
<dbReference type="Gene3D" id="3.30.200.20">
    <property type="entry name" value="Phosphorylase Kinase, domain 1"/>
    <property type="match status" value="1"/>
</dbReference>
<evidence type="ECO:0000259" key="20">
    <source>
        <dbReference type="PROSITE" id="PS50011"/>
    </source>
</evidence>
<evidence type="ECO:0000256" key="14">
    <source>
        <dbReference type="ARBA" id="ARBA00023170"/>
    </source>
</evidence>
<comment type="catalytic activity">
    <reaction evidence="16">
        <text>L-threonyl-[protein] + ATP = O-phospho-L-threonyl-[protein] + ADP + H(+)</text>
        <dbReference type="Rhea" id="RHEA:46608"/>
        <dbReference type="Rhea" id="RHEA-COMP:11060"/>
        <dbReference type="Rhea" id="RHEA-COMP:11605"/>
        <dbReference type="ChEBI" id="CHEBI:15378"/>
        <dbReference type="ChEBI" id="CHEBI:30013"/>
        <dbReference type="ChEBI" id="CHEBI:30616"/>
        <dbReference type="ChEBI" id="CHEBI:61977"/>
        <dbReference type="ChEBI" id="CHEBI:456216"/>
        <dbReference type="EC" id="2.7.11.1"/>
    </reaction>
</comment>
<feature type="transmembrane region" description="Helical" evidence="19">
    <location>
        <begin position="6"/>
        <end position="27"/>
    </location>
</feature>
<evidence type="ECO:0000313" key="22">
    <source>
        <dbReference type="RefSeq" id="XP_027365551.1"/>
    </source>
</evidence>
<dbReference type="GeneID" id="113872302"/>
<dbReference type="RefSeq" id="XP_027365551.1">
    <property type="nucleotide sequence ID" value="XM_027509750.1"/>
</dbReference>
<keyword evidence="5" id="KW-0808">Transferase</keyword>
<evidence type="ECO:0000256" key="1">
    <source>
        <dbReference type="ARBA" id="ARBA00004479"/>
    </source>
</evidence>
<proteinExistence type="predicted"/>
<comment type="catalytic activity">
    <reaction evidence="17">
        <text>L-seryl-[protein] + ATP = O-phospho-L-seryl-[protein] + ADP + H(+)</text>
        <dbReference type="Rhea" id="RHEA:17989"/>
        <dbReference type="Rhea" id="RHEA-COMP:9863"/>
        <dbReference type="Rhea" id="RHEA-COMP:11604"/>
        <dbReference type="ChEBI" id="CHEBI:15378"/>
        <dbReference type="ChEBI" id="CHEBI:29999"/>
        <dbReference type="ChEBI" id="CHEBI:30616"/>
        <dbReference type="ChEBI" id="CHEBI:83421"/>
        <dbReference type="ChEBI" id="CHEBI:456216"/>
        <dbReference type="EC" id="2.7.11.1"/>
    </reaction>
</comment>
<dbReference type="OrthoDB" id="657943at2759"/>
<dbReference type="FunFam" id="1.10.510.10:FF:000590">
    <property type="entry name" value="PR5-like receptor kinase"/>
    <property type="match status" value="1"/>
</dbReference>
<keyword evidence="15" id="KW-0325">Glycoprotein</keyword>
<dbReference type="InterPro" id="IPR032872">
    <property type="entry name" value="WAK_assoc_C"/>
</dbReference>
<dbReference type="InterPro" id="IPR045874">
    <property type="entry name" value="LRK10/LRL21-25-like"/>
</dbReference>
<dbReference type="Gene3D" id="1.10.510.10">
    <property type="entry name" value="Transferase(Phosphotransferase) domain 1"/>
    <property type="match status" value="1"/>
</dbReference>
<reference evidence="22" key="2">
    <citation type="submission" date="2025-08" db="UniProtKB">
        <authorList>
            <consortium name="RefSeq"/>
        </authorList>
    </citation>
    <scope>IDENTIFICATION</scope>
    <source>
        <tissue evidence="22">Young leaves</tissue>
    </source>
</reference>
<evidence type="ECO:0000256" key="15">
    <source>
        <dbReference type="ARBA" id="ARBA00023180"/>
    </source>
</evidence>
<evidence type="ECO:0000256" key="19">
    <source>
        <dbReference type="SAM" id="Phobius"/>
    </source>
</evidence>
<dbReference type="InterPro" id="IPR000719">
    <property type="entry name" value="Prot_kinase_dom"/>
</dbReference>
<evidence type="ECO:0000256" key="7">
    <source>
        <dbReference type="ARBA" id="ARBA00022729"/>
    </source>
</evidence>
<evidence type="ECO:0000256" key="17">
    <source>
        <dbReference type="ARBA" id="ARBA00048679"/>
    </source>
</evidence>
<keyword evidence="13" id="KW-1015">Disulfide bond</keyword>
<dbReference type="SUPFAM" id="SSF56112">
    <property type="entry name" value="Protein kinase-like (PK-like)"/>
    <property type="match status" value="1"/>
</dbReference>
<evidence type="ECO:0000256" key="12">
    <source>
        <dbReference type="ARBA" id="ARBA00023136"/>
    </source>
</evidence>
<protein>
    <recommendedName>
        <fullName evidence="2">non-specific serine/threonine protein kinase</fullName>
        <ecNumber evidence="2">2.7.11.1</ecNumber>
    </recommendedName>
</protein>
<comment type="subcellular location">
    <subcellularLocation>
        <location evidence="1">Membrane</location>
        <topology evidence="1">Single-pass type I membrane protein</topology>
    </subcellularLocation>
</comment>
<dbReference type="PROSITE" id="PS50011">
    <property type="entry name" value="PROTEIN_KINASE_DOM"/>
    <property type="match status" value="1"/>
</dbReference>
<dbReference type="InterPro" id="IPR011009">
    <property type="entry name" value="Kinase-like_dom_sf"/>
</dbReference>
<dbReference type="PROSITE" id="PS00108">
    <property type="entry name" value="PROTEIN_KINASE_ST"/>
    <property type="match status" value="1"/>
</dbReference>
<dbReference type="SMART" id="SM00220">
    <property type="entry name" value="S_TKc"/>
    <property type="match status" value="1"/>
</dbReference>
<dbReference type="Pfam" id="PF13947">
    <property type="entry name" value="GUB_WAK_bind"/>
    <property type="match status" value="1"/>
</dbReference>
<keyword evidence="11 19" id="KW-1133">Transmembrane helix</keyword>
<accession>A0A8B8MA35</accession>
<evidence type="ECO:0000256" key="18">
    <source>
        <dbReference type="PROSITE-ProRule" id="PRU10141"/>
    </source>
</evidence>
<evidence type="ECO:0000256" key="13">
    <source>
        <dbReference type="ARBA" id="ARBA00023157"/>
    </source>
</evidence>
<dbReference type="KEGG" id="aprc:113872302"/>
<keyword evidence="3" id="KW-0723">Serine/threonine-protein kinase</keyword>
<keyword evidence="7" id="KW-0732">Signal</keyword>
<evidence type="ECO:0000256" key="3">
    <source>
        <dbReference type="ARBA" id="ARBA00022527"/>
    </source>
</evidence>
<feature type="transmembrane region" description="Helical" evidence="19">
    <location>
        <begin position="271"/>
        <end position="290"/>
    </location>
</feature>
<evidence type="ECO:0000256" key="2">
    <source>
        <dbReference type="ARBA" id="ARBA00012513"/>
    </source>
</evidence>
<dbReference type="AlphaFoldDB" id="A0A8B8MA35"/>
<sequence length="637" mass="71431">MNHISLLFILYSPFIHSYILLFYLLFITITSYAADPKFDACQPKICGNNQIISYPFYIEGAQESFCGYPGFGISCDPNGFPILSFSDTQYTIHQIFYQNQSLLVSNPVFSTLRPNISQGCLQRTQNLTLPNNTFHLAPNQKDVTLFYGCDLPSLPRELQEHKIGCYVENGTSSVLAMYKEDKNISLVSNNCTGGVADATVEDGIGEIEEALRKGFFLQWTASDCSVCSSTGGRCGFDADMYSFRCFCTEGVHSVKCAEGSRTRSWVVKVELGLGLAVTVALLLVMVRIYYTRWKKKNPTNQRIEVFLKRYGPLQIKKFGYSEIKKVTNSFKNKLGQGGFGSVYKGQLQDGRYVAVKVLSELKDDGEDFINEVATISRTSHINIVSLLGFCFEGSKRALVYEFMSNGSLEKFIFEGSVLMTDCQLDCQMLYHIAIGVARGLEYLHKGCNTRILHFDIKPHNILLDENFNPKISDFGLAKICTRKESAVSIFGARGTAGYIAPEVFSRNFGTVSHKSDVYSYGMMILDMVGTRKNVKAQVDHSSEIYFPHWIYKHLESNQELGLRIIRNENDSEKVRKMTMVGLWCIQTDPSTRPNITKVVEMLEGTVELLPMPPKPFLSPSTFPVDSSCESSIVASHS</sequence>
<dbReference type="FunFam" id="3.30.200.20:FF:000059">
    <property type="entry name" value="S-receptor-like serine/threonine-protein kinase"/>
    <property type="match status" value="1"/>
</dbReference>
<keyword evidence="10 18" id="KW-0067">ATP-binding</keyword>
<gene>
    <name evidence="22" type="primary">LOC113872302</name>
</gene>
<dbReference type="Pfam" id="PF14380">
    <property type="entry name" value="WAK_assoc"/>
    <property type="match status" value="1"/>
</dbReference>
<evidence type="ECO:0000256" key="9">
    <source>
        <dbReference type="ARBA" id="ARBA00022777"/>
    </source>
</evidence>
<dbReference type="InterPro" id="IPR025287">
    <property type="entry name" value="WAK_GUB"/>
</dbReference>
<evidence type="ECO:0000256" key="6">
    <source>
        <dbReference type="ARBA" id="ARBA00022692"/>
    </source>
</evidence>
<evidence type="ECO:0000256" key="11">
    <source>
        <dbReference type="ARBA" id="ARBA00022989"/>
    </source>
</evidence>
<reference evidence="21" key="1">
    <citation type="journal article" date="2019" name="Toxins">
        <title>Detection of Abrin-Like and Prepropulchellin-Like Toxin Genes and Transcripts Using Whole Genome Sequencing and Full-Length Transcript Sequencing of Abrus precatorius.</title>
        <authorList>
            <person name="Hovde B.T."/>
            <person name="Daligault H.E."/>
            <person name="Hanschen E.R."/>
            <person name="Kunde Y.A."/>
            <person name="Johnson M.B."/>
            <person name="Starkenburg S.R."/>
            <person name="Johnson S.L."/>
        </authorList>
    </citation>
    <scope>NUCLEOTIDE SEQUENCE [LARGE SCALE GENOMIC DNA]</scope>
</reference>
<organism evidence="21 22">
    <name type="scientific">Abrus precatorius</name>
    <name type="common">Indian licorice</name>
    <name type="synonym">Glycine abrus</name>
    <dbReference type="NCBI Taxonomy" id="3816"/>
    <lineage>
        <taxon>Eukaryota</taxon>
        <taxon>Viridiplantae</taxon>
        <taxon>Streptophyta</taxon>
        <taxon>Embryophyta</taxon>
        <taxon>Tracheophyta</taxon>
        <taxon>Spermatophyta</taxon>
        <taxon>Magnoliopsida</taxon>
        <taxon>eudicotyledons</taxon>
        <taxon>Gunneridae</taxon>
        <taxon>Pentapetalae</taxon>
        <taxon>rosids</taxon>
        <taxon>fabids</taxon>
        <taxon>Fabales</taxon>
        <taxon>Fabaceae</taxon>
        <taxon>Papilionoideae</taxon>
        <taxon>50 kb inversion clade</taxon>
        <taxon>NPAAA clade</taxon>
        <taxon>indigoferoid/millettioid clade</taxon>
        <taxon>Abreae</taxon>
        <taxon>Abrus</taxon>
    </lineage>
</organism>
<dbReference type="PROSITE" id="PS00107">
    <property type="entry name" value="PROTEIN_KINASE_ATP"/>
    <property type="match status" value="1"/>
</dbReference>
<keyword evidence="12 19" id="KW-0472">Membrane</keyword>
<keyword evidence="4" id="KW-0245">EGF-like domain</keyword>
<keyword evidence="6 19" id="KW-0812">Transmembrane</keyword>
<evidence type="ECO:0000256" key="10">
    <source>
        <dbReference type="ARBA" id="ARBA00022840"/>
    </source>
</evidence>
<feature type="domain" description="Protein kinase" evidence="20">
    <location>
        <begin position="328"/>
        <end position="617"/>
    </location>
</feature>
<dbReference type="GO" id="GO:0016020">
    <property type="term" value="C:membrane"/>
    <property type="evidence" value="ECO:0007669"/>
    <property type="project" value="UniProtKB-SubCell"/>
</dbReference>
<keyword evidence="21" id="KW-1185">Reference proteome</keyword>
<dbReference type="InterPro" id="IPR008271">
    <property type="entry name" value="Ser/Thr_kinase_AS"/>
</dbReference>
<keyword evidence="14" id="KW-0675">Receptor</keyword>
<evidence type="ECO:0000256" key="8">
    <source>
        <dbReference type="ARBA" id="ARBA00022741"/>
    </source>
</evidence>
<feature type="binding site" evidence="18">
    <location>
        <position position="356"/>
    </location>
    <ligand>
        <name>ATP</name>
        <dbReference type="ChEBI" id="CHEBI:30616"/>
    </ligand>
</feature>
<dbReference type="Proteomes" id="UP000694853">
    <property type="component" value="Unplaced"/>
</dbReference>
<evidence type="ECO:0000256" key="4">
    <source>
        <dbReference type="ARBA" id="ARBA00022536"/>
    </source>
</evidence>
<dbReference type="InterPro" id="IPR017441">
    <property type="entry name" value="Protein_kinase_ATP_BS"/>
</dbReference>
<keyword evidence="8 18" id="KW-0547">Nucleotide-binding</keyword>
<dbReference type="PANTHER" id="PTHR27009">
    <property type="entry name" value="RUST RESISTANCE KINASE LR10-RELATED"/>
    <property type="match status" value="1"/>
</dbReference>
<dbReference type="GO" id="GO:0004674">
    <property type="term" value="F:protein serine/threonine kinase activity"/>
    <property type="evidence" value="ECO:0007669"/>
    <property type="project" value="UniProtKB-KW"/>
</dbReference>
<dbReference type="Pfam" id="PF00069">
    <property type="entry name" value="Pkinase"/>
    <property type="match status" value="1"/>
</dbReference>
<dbReference type="GO" id="GO:0030247">
    <property type="term" value="F:polysaccharide binding"/>
    <property type="evidence" value="ECO:0007669"/>
    <property type="project" value="InterPro"/>
</dbReference>
<dbReference type="EC" id="2.7.11.1" evidence="2"/>
<keyword evidence="9" id="KW-0418">Kinase</keyword>
<evidence type="ECO:0000313" key="21">
    <source>
        <dbReference type="Proteomes" id="UP000694853"/>
    </source>
</evidence>